<dbReference type="Proteomes" id="UP001341840">
    <property type="component" value="Unassembled WGS sequence"/>
</dbReference>
<protein>
    <submittedName>
        <fullName evidence="2">Uncharacterized protein</fullName>
    </submittedName>
</protein>
<evidence type="ECO:0000313" key="3">
    <source>
        <dbReference type="Proteomes" id="UP001341840"/>
    </source>
</evidence>
<organism evidence="2 3">
    <name type="scientific">Stylosanthes scabra</name>
    <dbReference type="NCBI Taxonomy" id="79078"/>
    <lineage>
        <taxon>Eukaryota</taxon>
        <taxon>Viridiplantae</taxon>
        <taxon>Streptophyta</taxon>
        <taxon>Embryophyta</taxon>
        <taxon>Tracheophyta</taxon>
        <taxon>Spermatophyta</taxon>
        <taxon>Magnoliopsida</taxon>
        <taxon>eudicotyledons</taxon>
        <taxon>Gunneridae</taxon>
        <taxon>Pentapetalae</taxon>
        <taxon>rosids</taxon>
        <taxon>fabids</taxon>
        <taxon>Fabales</taxon>
        <taxon>Fabaceae</taxon>
        <taxon>Papilionoideae</taxon>
        <taxon>50 kb inversion clade</taxon>
        <taxon>dalbergioids sensu lato</taxon>
        <taxon>Dalbergieae</taxon>
        <taxon>Pterocarpus clade</taxon>
        <taxon>Stylosanthes</taxon>
    </lineage>
</organism>
<gene>
    <name evidence="2" type="ORF">PIB30_008708</name>
</gene>
<proteinExistence type="predicted"/>
<name>A0ABU6U3R8_9FABA</name>
<keyword evidence="3" id="KW-1185">Reference proteome</keyword>
<reference evidence="2 3" key="1">
    <citation type="journal article" date="2023" name="Plants (Basel)">
        <title>Bridging the Gap: Combining Genomics and Transcriptomics Approaches to Understand Stylosanthes scabra, an Orphan Legume from the Brazilian Caatinga.</title>
        <authorList>
            <person name="Ferreira-Neto J.R.C."/>
            <person name="da Silva M.D."/>
            <person name="Binneck E."/>
            <person name="de Melo N.F."/>
            <person name="da Silva R.H."/>
            <person name="de Melo A.L.T.M."/>
            <person name="Pandolfi V."/>
            <person name="Bustamante F.O."/>
            <person name="Brasileiro-Vidal A.C."/>
            <person name="Benko-Iseppon A.M."/>
        </authorList>
    </citation>
    <scope>NUCLEOTIDE SEQUENCE [LARGE SCALE GENOMIC DNA]</scope>
    <source>
        <tissue evidence="2">Leaves</tissue>
    </source>
</reference>
<feature type="compositionally biased region" description="Basic and acidic residues" evidence="1">
    <location>
        <begin position="130"/>
        <end position="144"/>
    </location>
</feature>
<comment type="caution">
    <text evidence="2">The sequence shown here is derived from an EMBL/GenBank/DDBJ whole genome shotgun (WGS) entry which is preliminary data.</text>
</comment>
<dbReference type="EMBL" id="JASCZI010120848">
    <property type="protein sequence ID" value="MED6155806.1"/>
    <property type="molecule type" value="Genomic_DNA"/>
</dbReference>
<sequence>MGGGMVGDGGNRERLRQNVDGRWWIQRKGGDKALVEQIGKTAKLHGRNDGRRNSVREKRRVKVEMKPHTTVGAGDPQKSGGPAAEAAALSLSLFNKTITGFCRSILIIVLGWVVGKEGLFEGKSTARASKRADSGDESLERQEWTARPLRRSSQ</sequence>
<evidence type="ECO:0000256" key="1">
    <source>
        <dbReference type="SAM" id="MobiDB-lite"/>
    </source>
</evidence>
<accession>A0ABU6U3R8</accession>
<feature type="region of interest" description="Disordered" evidence="1">
    <location>
        <begin position="124"/>
        <end position="154"/>
    </location>
</feature>
<evidence type="ECO:0000313" key="2">
    <source>
        <dbReference type="EMBL" id="MED6155806.1"/>
    </source>
</evidence>